<dbReference type="PROSITE" id="PS50977">
    <property type="entry name" value="HTH_TETR_2"/>
    <property type="match status" value="1"/>
</dbReference>
<reference evidence="8" key="1">
    <citation type="journal article" date="2019" name="Int. J. Syst. Evol. Microbiol.">
        <title>The Global Catalogue of Microorganisms (GCM) 10K type strain sequencing project: providing services to taxonomists for standard genome sequencing and annotation.</title>
        <authorList>
            <consortium name="The Broad Institute Genomics Platform"/>
            <consortium name="The Broad Institute Genome Sequencing Center for Infectious Disease"/>
            <person name="Wu L."/>
            <person name="Ma J."/>
        </authorList>
    </citation>
    <scope>NUCLEOTIDE SEQUENCE [LARGE SCALE GENOMIC DNA]</scope>
    <source>
        <strain evidence="8">JCM 3272</strain>
    </source>
</reference>
<dbReference type="SUPFAM" id="SSF48498">
    <property type="entry name" value="Tetracyclin repressor-like, C-terminal domain"/>
    <property type="match status" value="1"/>
</dbReference>
<dbReference type="SUPFAM" id="SSF46689">
    <property type="entry name" value="Homeodomain-like"/>
    <property type="match status" value="1"/>
</dbReference>
<keyword evidence="3" id="KW-0804">Transcription</keyword>
<dbReference type="InterPro" id="IPR050109">
    <property type="entry name" value="HTH-type_TetR-like_transc_reg"/>
</dbReference>
<dbReference type="PANTHER" id="PTHR30055:SF234">
    <property type="entry name" value="HTH-TYPE TRANSCRIPTIONAL REGULATOR BETI"/>
    <property type="match status" value="1"/>
</dbReference>
<evidence type="ECO:0000256" key="3">
    <source>
        <dbReference type="ARBA" id="ARBA00023163"/>
    </source>
</evidence>
<name>A0ABP5SZP7_9ACTN</name>
<keyword evidence="2 4" id="KW-0238">DNA-binding</keyword>
<dbReference type="Proteomes" id="UP001501444">
    <property type="component" value="Unassembled WGS sequence"/>
</dbReference>
<evidence type="ECO:0000313" key="7">
    <source>
        <dbReference type="EMBL" id="GAA2342382.1"/>
    </source>
</evidence>
<feature type="domain" description="HTH tetR-type" evidence="6">
    <location>
        <begin position="19"/>
        <end position="77"/>
    </location>
</feature>
<evidence type="ECO:0000259" key="6">
    <source>
        <dbReference type="PROSITE" id="PS50977"/>
    </source>
</evidence>
<sequence length="220" mass="23964">MAPMTGAASPLRGRQREAARNDGVILAAARDVFLEDPKAPISAVAERAGVGISALYRRYAGKEELLRTLCHDGLKAFIQAAQDADEMNEGWDALTTFLREVVDADVHSLTVHLAGTFTSTPEMVQDAVRSNELVARLVDRAHAGGRLRPDVVVTDIGIVLEACAAIRLPDKERTVELRRRYLALTIDGMDRDDADALPGPPPAPGEMNWRWARSRQGQSS</sequence>
<feature type="DNA-binding region" description="H-T-H motif" evidence="4">
    <location>
        <begin position="40"/>
        <end position="59"/>
    </location>
</feature>
<comment type="caution">
    <text evidence="7">The sequence shown here is derived from an EMBL/GenBank/DDBJ whole genome shotgun (WGS) entry which is preliminary data.</text>
</comment>
<dbReference type="InterPro" id="IPR001647">
    <property type="entry name" value="HTH_TetR"/>
</dbReference>
<evidence type="ECO:0000256" key="5">
    <source>
        <dbReference type="SAM" id="MobiDB-lite"/>
    </source>
</evidence>
<dbReference type="InterPro" id="IPR036271">
    <property type="entry name" value="Tet_transcr_reg_TetR-rel_C_sf"/>
</dbReference>
<dbReference type="InterPro" id="IPR049445">
    <property type="entry name" value="TetR_SbtR-like_C"/>
</dbReference>
<dbReference type="PANTHER" id="PTHR30055">
    <property type="entry name" value="HTH-TYPE TRANSCRIPTIONAL REGULATOR RUTR"/>
    <property type="match status" value="1"/>
</dbReference>
<dbReference type="Pfam" id="PF21597">
    <property type="entry name" value="TetR_C_43"/>
    <property type="match status" value="1"/>
</dbReference>
<accession>A0ABP5SZP7</accession>
<feature type="region of interest" description="Disordered" evidence="5">
    <location>
        <begin position="191"/>
        <end position="220"/>
    </location>
</feature>
<keyword evidence="8" id="KW-1185">Reference proteome</keyword>
<protein>
    <submittedName>
        <fullName evidence="7">TetR/AcrR family transcriptional regulator</fullName>
    </submittedName>
</protein>
<evidence type="ECO:0000256" key="4">
    <source>
        <dbReference type="PROSITE-ProRule" id="PRU00335"/>
    </source>
</evidence>
<evidence type="ECO:0000256" key="1">
    <source>
        <dbReference type="ARBA" id="ARBA00023015"/>
    </source>
</evidence>
<dbReference type="InterPro" id="IPR009057">
    <property type="entry name" value="Homeodomain-like_sf"/>
</dbReference>
<gene>
    <name evidence="7" type="ORF">GCM10010170_026460</name>
</gene>
<keyword evidence="1" id="KW-0805">Transcription regulation</keyword>
<dbReference type="Gene3D" id="1.10.357.10">
    <property type="entry name" value="Tetracycline Repressor, domain 2"/>
    <property type="match status" value="1"/>
</dbReference>
<organism evidence="7 8">
    <name type="scientific">Dactylosporangium salmoneum</name>
    <dbReference type="NCBI Taxonomy" id="53361"/>
    <lineage>
        <taxon>Bacteria</taxon>
        <taxon>Bacillati</taxon>
        <taxon>Actinomycetota</taxon>
        <taxon>Actinomycetes</taxon>
        <taxon>Micromonosporales</taxon>
        <taxon>Micromonosporaceae</taxon>
        <taxon>Dactylosporangium</taxon>
    </lineage>
</organism>
<dbReference type="EMBL" id="BAAARV010000022">
    <property type="protein sequence ID" value="GAA2342382.1"/>
    <property type="molecule type" value="Genomic_DNA"/>
</dbReference>
<evidence type="ECO:0000256" key="2">
    <source>
        <dbReference type="ARBA" id="ARBA00023125"/>
    </source>
</evidence>
<evidence type="ECO:0000313" key="8">
    <source>
        <dbReference type="Proteomes" id="UP001501444"/>
    </source>
</evidence>
<dbReference type="Pfam" id="PF00440">
    <property type="entry name" value="TetR_N"/>
    <property type="match status" value="1"/>
</dbReference>
<proteinExistence type="predicted"/>